<evidence type="ECO:0000256" key="1">
    <source>
        <dbReference type="SAM" id="Phobius"/>
    </source>
</evidence>
<dbReference type="InParanoid" id="U5GIU6"/>
<evidence type="ECO:0000313" key="3">
    <source>
        <dbReference type="Proteomes" id="UP000006729"/>
    </source>
</evidence>
<dbReference type="EMBL" id="CM009294">
    <property type="protein sequence ID" value="PNT36827.1"/>
    <property type="molecule type" value="Genomic_DNA"/>
</dbReference>
<evidence type="ECO:0000313" key="2">
    <source>
        <dbReference type="EMBL" id="PNT36827.1"/>
    </source>
</evidence>
<dbReference type="Proteomes" id="UP000006729">
    <property type="component" value="Chromosome 5"/>
</dbReference>
<dbReference type="AlphaFoldDB" id="U5GIU6"/>
<gene>
    <name evidence="2" type="ORF">POPTR_005G150600</name>
</gene>
<organism evidence="2 3">
    <name type="scientific">Populus trichocarpa</name>
    <name type="common">Western balsam poplar</name>
    <name type="synonym">Populus balsamifera subsp. trichocarpa</name>
    <dbReference type="NCBI Taxonomy" id="3694"/>
    <lineage>
        <taxon>Eukaryota</taxon>
        <taxon>Viridiplantae</taxon>
        <taxon>Streptophyta</taxon>
        <taxon>Embryophyta</taxon>
        <taxon>Tracheophyta</taxon>
        <taxon>Spermatophyta</taxon>
        <taxon>Magnoliopsida</taxon>
        <taxon>eudicotyledons</taxon>
        <taxon>Gunneridae</taxon>
        <taxon>Pentapetalae</taxon>
        <taxon>rosids</taxon>
        <taxon>fabids</taxon>
        <taxon>Malpighiales</taxon>
        <taxon>Salicaceae</taxon>
        <taxon>Saliceae</taxon>
        <taxon>Populus</taxon>
    </lineage>
</organism>
<sequence length="96" mass="10961">MCGRSHLSCPGYRSLSCQWNIHKENLVCKWIAIGAPSQDKFPILVLFDAGFDVDRSRVSFNHSFFYGVEKGSSLTIVLSSLFIIFLRLTLSRIVYR</sequence>
<reference evidence="2 3" key="1">
    <citation type="journal article" date="2006" name="Science">
        <title>The genome of black cottonwood, Populus trichocarpa (Torr. &amp; Gray).</title>
        <authorList>
            <person name="Tuskan G.A."/>
            <person name="Difazio S."/>
            <person name="Jansson S."/>
            <person name="Bohlmann J."/>
            <person name="Grigoriev I."/>
            <person name="Hellsten U."/>
            <person name="Putnam N."/>
            <person name="Ralph S."/>
            <person name="Rombauts S."/>
            <person name="Salamov A."/>
            <person name="Schein J."/>
            <person name="Sterck L."/>
            <person name="Aerts A."/>
            <person name="Bhalerao R.R."/>
            <person name="Bhalerao R.P."/>
            <person name="Blaudez D."/>
            <person name="Boerjan W."/>
            <person name="Brun A."/>
            <person name="Brunner A."/>
            <person name="Busov V."/>
            <person name="Campbell M."/>
            <person name="Carlson J."/>
            <person name="Chalot M."/>
            <person name="Chapman J."/>
            <person name="Chen G.L."/>
            <person name="Cooper D."/>
            <person name="Coutinho P.M."/>
            <person name="Couturier J."/>
            <person name="Covert S."/>
            <person name="Cronk Q."/>
            <person name="Cunningham R."/>
            <person name="Davis J."/>
            <person name="Degroeve S."/>
            <person name="Dejardin A."/>
            <person name="Depamphilis C."/>
            <person name="Detter J."/>
            <person name="Dirks B."/>
            <person name="Dubchak I."/>
            <person name="Duplessis S."/>
            <person name="Ehlting J."/>
            <person name="Ellis B."/>
            <person name="Gendler K."/>
            <person name="Goodstein D."/>
            <person name="Gribskov M."/>
            <person name="Grimwood J."/>
            <person name="Groover A."/>
            <person name="Gunter L."/>
            <person name="Hamberger B."/>
            <person name="Heinze B."/>
            <person name="Helariutta Y."/>
            <person name="Henrissat B."/>
            <person name="Holligan D."/>
            <person name="Holt R."/>
            <person name="Huang W."/>
            <person name="Islam-Faridi N."/>
            <person name="Jones S."/>
            <person name="Jones-Rhoades M."/>
            <person name="Jorgensen R."/>
            <person name="Joshi C."/>
            <person name="Kangasjarvi J."/>
            <person name="Karlsson J."/>
            <person name="Kelleher C."/>
            <person name="Kirkpatrick R."/>
            <person name="Kirst M."/>
            <person name="Kohler A."/>
            <person name="Kalluri U."/>
            <person name="Larimer F."/>
            <person name="Leebens-Mack J."/>
            <person name="Leple J.C."/>
            <person name="Locascio P."/>
            <person name="Lou Y."/>
            <person name="Lucas S."/>
            <person name="Martin F."/>
            <person name="Montanini B."/>
            <person name="Napoli C."/>
            <person name="Nelson D.R."/>
            <person name="Nelson C."/>
            <person name="Nieminen K."/>
            <person name="Nilsson O."/>
            <person name="Pereda V."/>
            <person name="Peter G."/>
            <person name="Philippe R."/>
            <person name="Pilate G."/>
            <person name="Poliakov A."/>
            <person name="Razumovskaya J."/>
            <person name="Richardson P."/>
            <person name="Rinaldi C."/>
            <person name="Ritland K."/>
            <person name="Rouze P."/>
            <person name="Ryaboy D."/>
            <person name="Schmutz J."/>
            <person name="Schrader J."/>
            <person name="Segerman B."/>
            <person name="Shin H."/>
            <person name="Siddiqui A."/>
            <person name="Sterky F."/>
            <person name="Terry A."/>
            <person name="Tsai C.J."/>
            <person name="Uberbacher E."/>
            <person name="Unneberg P."/>
            <person name="Vahala J."/>
            <person name="Wall K."/>
            <person name="Wessler S."/>
            <person name="Yang G."/>
            <person name="Yin T."/>
            <person name="Douglas C."/>
            <person name="Marra M."/>
            <person name="Sandberg G."/>
            <person name="Van de Peer Y."/>
            <person name="Rokhsar D."/>
        </authorList>
    </citation>
    <scope>NUCLEOTIDE SEQUENCE [LARGE SCALE GENOMIC DNA]</scope>
    <source>
        <strain evidence="3">cv. Nisqually</strain>
    </source>
</reference>
<keyword evidence="1" id="KW-1133">Transmembrane helix</keyword>
<dbReference type="HOGENOM" id="CLU_2363620_0_0_1"/>
<keyword evidence="3" id="KW-1185">Reference proteome</keyword>
<keyword evidence="1" id="KW-0812">Transmembrane</keyword>
<keyword evidence="1" id="KW-0472">Membrane</keyword>
<accession>U5GIU6</accession>
<protein>
    <submittedName>
        <fullName evidence="2">Uncharacterized protein</fullName>
    </submittedName>
</protein>
<name>U5GIU6_POPTR</name>
<feature type="transmembrane region" description="Helical" evidence="1">
    <location>
        <begin position="71"/>
        <end position="90"/>
    </location>
</feature>
<proteinExistence type="predicted"/>